<gene>
    <name evidence="2" type="ordered locus">Deipe_3977</name>
</gene>
<dbReference type="Pfam" id="PF17765">
    <property type="entry name" value="MLTR_LBD"/>
    <property type="match status" value="1"/>
</dbReference>
<dbReference type="PANTHER" id="PTHR35010">
    <property type="entry name" value="BLL4672 PROTEIN-RELATED"/>
    <property type="match status" value="1"/>
</dbReference>
<proteinExistence type="predicted"/>
<dbReference type="PATRIC" id="fig|937777.3.peg.3994"/>
<dbReference type="HOGENOM" id="CLU_083309_0_0_0"/>
<evidence type="ECO:0000313" key="3">
    <source>
        <dbReference type="Proteomes" id="UP000010467"/>
    </source>
</evidence>
<dbReference type="AlphaFoldDB" id="L0A7E7"/>
<reference evidence="3" key="1">
    <citation type="submission" date="2012-03" db="EMBL/GenBank/DDBJ databases">
        <title>Complete sequence of plasmid 1 of Deinococcus peraridilitoris DSM 19664.</title>
        <authorList>
            <person name="Lucas S."/>
            <person name="Copeland A."/>
            <person name="Lapidus A."/>
            <person name="Glavina del Rio T."/>
            <person name="Dalin E."/>
            <person name="Tice H."/>
            <person name="Bruce D."/>
            <person name="Goodwin L."/>
            <person name="Pitluck S."/>
            <person name="Peters L."/>
            <person name="Mikhailova N."/>
            <person name="Lu M."/>
            <person name="Kyrpides N."/>
            <person name="Mavromatis K."/>
            <person name="Ivanova N."/>
            <person name="Brettin T."/>
            <person name="Detter J.C."/>
            <person name="Han C."/>
            <person name="Larimer F."/>
            <person name="Land M."/>
            <person name="Hauser L."/>
            <person name="Markowitz V."/>
            <person name="Cheng J.-F."/>
            <person name="Hugenholtz P."/>
            <person name="Woyke T."/>
            <person name="Wu D."/>
            <person name="Pukall R."/>
            <person name="Steenblock K."/>
            <person name="Brambilla E."/>
            <person name="Klenk H.-P."/>
            <person name="Eisen J.A."/>
        </authorList>
    </citation>
    <scope>NUCLEOTIDE SEQUENCE [LARGE SCALE GENOMIC DNA]</scope>
    <source>
        <strain evidence="3">DSM 19664 / LMG 22246 / CIP 109416 / KR-200</strain>
        <plasmid evidence="3">Plasmid pDEIPE01</plasmid>
    </source>
</reference>
<dbReference type="Gene3D" id="1.10.260.40">
    <property type="entry name" value="lambda repressor-like DNA-binding domains"/>
    <property type="match status" value="1"/>
</dbReference>
<dbReference type="SUPFAM" id="SSF47413">
    <property type="entry name" value="lambda repressor-like DNA-binding domains"/>
    <property type="match status" value="1"/>
</dbReference>
<dbReference type="PROSITE" id="PS50943">
    <property type="entry name" value="HTH_CROC1"/>
    <property type="match status" value="1"/>
</dbReference>
<dbReference type="InterPro" id="IPR001387">
    <property type="entry name" value="Cro/C1-type_HTH"/>
</dbReference>
<dbReference type="Gene3D" id="3.30.450.180">
    <property type="match status" value="1"/>
</dbReference>
<dbReference type="KEGG" id="dpd:Deipe_3977"/>
<protein>
    <submittedName>
        <fullName evidence="2">Putative transcriptional regulator</fullName>
    </submittedName>
</protein>
<name>L0A7E7_DEIPD</name>
<dbReference type="Proteomes" id="UP000010467">
    <property type="component" value="Plasmid pDEIPE01"/>
</dbReference>
<feature type="domain" description="HTH cro/C1-type" evidence="1">
    <location>
        <begin position="34"/>
        <end position="88"/>
    </location>
</feature>
<dbReference type="GO" id="GO:0003677">
    <property type="term" value="F:DNA binding"/>
    <property type="evidence" value="ECO:0007669"/>
    <property type="project" value="InterPro"/>
</dbReference>
<evidence type="ECO:0000313" key="2">
    <source>
        <dbReference type="EMBL" id="AFZ69379.1"/>
    </source>
</evidence>
<keyword evidence="3" id="KW-1185">Reference proteome</keyword>
<dbReference type="InterPro" id="IPR041413">
    <property type="entry name" value="MLTR_LBD"/>
</dbReference>
<geneLocation type="plasmid" evidence="2 3">
    <name>pDEIPE01</name>
</geneLocation>
<dbReference type="Pfam" id="PF13560">
    <property type="entry name" value="HTH_31"/>
    <property type="match status" value="1"/>
</dbReference>
<accession>L0A7E7</accession>
<dbReference type="InterPro" id="IPR010982">
    <property type="entry name" value="Lambda_DNA-bd_dom_sf"/>
</dbReference>
<dbReference type="EMBL" id="CP003383">
    <property type="protein sequence ID" value="AFZ69379.1"/>
    <property type="molecule type" value="Genomic_DNA"/>
</dbReference>
<evidence type="ECO:0000259" key="1">
    <source>
        <dbReference type="PROSITE" id="PS50943"/>
    </source>
</evidence>
<dbReference type="CDD" id="cd00093">
    <property type="entry name" value="HTH_XRE"/>
    <property type="match status" value="1"/>
</dbReference>
<dbReference type="PANTHER" id="PTHR35010:SF4">
    <property type="entry name" value="BLL5781 PROTEIN"/>
    <property type="match status" value="1"/>
</dbReference>
<sequence length="293" mass="31574">MHALKSITWQVIGSLRCSGYPQGMNATPTFGELLRGWRQQRRLSQLDLAGESGVSARHVSFMETGRAVPSREMVLRLSEQLEVPLRERNVLLQAAGYAPLYPQRSLDDPAMQAVRAAIDAVLSGYGASPALAVDRHWTLVTANRAALRLLDGLDPSLLTPPLNVLRLSLHPNGLSPRILNLSEWRAHVLARLRRQIDTSGDATLRALHQELSGYFTPAANEVNVSPAEVFVPIRLASSFGPLTLLSITTVFGTPVDVTLSELAIEAFLPADAVTAVALQLLADDGALPASLGA</sequence>
<dbReference type="SMART" id="SM00530">
    <property type="entry name" value="HTH_XRE"/>
    <property type="match status" value="1"/>
</dbReference>
<organism evidence="2 3">
    <name type="scientific">Deinococcus peraridilitoris (strain DSM 19664 / LMG 22246 / CIP 109416 / KR-200)</name>
    <dbReference type="NCBI Taxonomy" id="937777"/>
    <lineage>
        <taxon>Bacteria</taxon>
        <taxon>Thermotogati</taxon>
        <taxon>Deinococcota</taxon>
        <taxon>Deinococci</taxon>
        <taxon>Deinococcales</taxon>
        <taxon>Deinococcaceae</taxon>
        <taxon>Deinococcus</taxon>
    </lineage>
</organism>
<keyword evidence="2" id="KW-0614">Plasmid</keyword>